<dbReference type="Proteomes" id="UP000595857">
    <property type="component" value="Chromosome"/>
</dbReference>
<keyword evidence="1" id="KW-0472">Membrane</keyword>
<name>A0ABX7C393_9HYPH</name>
<gene>
    <name evidence="2" type="ORF">JI748_13010</name>
</gene>
<organism evidence="2 3">
    <name type="scientific">Devosia rhizoryzae</name>
    <dbReference type="NCBI Taxonomy" id="2774137"/>
    <lineage>
        <taxon>Bacteria</taxon>
        <taxon>Pseudomonadati</taxon>
        <taxon>Pseudomonadota</taxon>
        <taxon>Alphaproteobacteria</taxon>
        <taxon>Hyphomicrobiales</taxon>
        <taxon>Devosiaceae</taxon>
        <taxon>Devosia</taxon>
    </lineage>
</organism>
<sequence length="251" mass="27979">MAADAVDLMRAILGHGTTEVEAHDARNEALEREADPMLWACLYHGISQAEAMRRAAEWADLAFFDKVPELPPSETATPRLEMLAEVRMCRLKVIDKDVAFAAPDFFGILRLRQARLADPSIRNRVCLVPPGSLRSYLVSNSEAALIDGARQTLARFWPYAAAQLDLVLPLRWLFAAGLLALSFGLMLAPLTGHLWLLPIWMVIMLLPTVMRFAALLVPAQLRPTTPREADGACRFIRSWCRCATKPIWSTS</sequence>
<evidence type="ECO:0000256" key="1">
    <source>
        <dbReference type="SAM" id="Phobius"/>
    </source>
</evidence>
<protein>
    <submittedName>
        <fullName evidence="2">Uncharacterized protein</fullName>
    </submittedName>
</protein>
<dbReference type="RefSeq" id="WP_201631352.1">
    <property type="nucleotide sequence ID" value="NZ_CP068046.1"/>
</dbReference>
<dbReference type="EMBL" id="CP068046">
    <property type="protein sequence ID" value="QQR38678.1"/>
    <property type="molecule type" value="Genomic_DNA"/>
</dbReference>
<keyword evidence="1" id="KW-1133">Transmembrane helix</keyword>
<keyword evidence="1" id="KW-0812">Transmembrane</keyword>
<proteinExistence type="predicted"/>
<feature type="transmembrane region" description="Helical" evidence="1">
    <location>
        <begin position="197"/>
        <end position="217"/>
    </location>
</feature>
<reference evidence="2 3" key="1">
    <citation type="submission" date="2021-01" db="EMBL/GenBank/DDBJ databases">
        <title>Genome seq and assembly of Devosia sp. LEGU1.</title>
        <authorList>
            <person name="Chhetri G."/>
        </authorList>
    </citation>
    <scope>NUCLEOTIDE SEQUENCE [LARGE SCALE GENOMIC DNA]</scope>
    <source>
        <strain evidence="2 3">LEGU1</strain>
    </source>
</reference>
<keyword evidence="3" id="KW-1185">Reference proteome</keyword>
<accession>A0ABX7C393</accession>
<evidence type="ECO:0000313" key="2">
    <source>
        <dbReference type="EMBL" id="QQR38678.1"/>
    </source>
</evidence>
<feature type="transmembrane region" description="Helical" evidence="1">
    <location>
        <begin position="172"/>
        <end position="191"/>
    </location>
</feature>
<evidence type="ECO:0000313" key="3">
    <source>
        <dbReference type="Proteomes" id="UP000595857"/>
    </source>
</evidence>